<dbReference type="Gene3D" id="3.20.20.80">
    <property type="entry name" value="Glycosidases"/>
    <property type="match status" value="1"/>
</dbReference>
<sequence>MRKICMICILFIMLLQGCTTNPQSKKENPSNNRSQSNLEQMTSRGRMLPVKRGDNTLPTKRVKTDIESIGFLESVIPTQAVKDVKEAAKNLTYVAFFSYRAQGNGDLISINDASPLATTKKKNAVPMLVITNFAKGNFQPDIAHQIFTDPTASKRLIQNVLRVMKEKGYRALNVDFEHIYERDRELYNGFLATLLPEVKKQGYIVSTALAPKSSDKQSGPWHGAHDYAFHGKIADFVILMTYEWGWTGGPPMAVSPIPQVRKVVDYAVSKIPREKIIMGAPLYGYDWTLPYRKGGPKAKRVSPQESEIFAQKNSLKIQYSNRDQAPYYFYTDKHNKKHVIWYENNQSAQAKFNLIKEYRLRGIAYWVLGEDFPENWSLLKENFKIRKY</sequence>
<reference evidence="6 7" key="1">
    <citation type="submission" date="2019-12" db="EMBL/GenBank/DDBJ databases">
        <title>Whole-genome analyses of novel actinobacteria.</title>
        <authorList>
            <person name="Sahin N."/>
            <person name="Saygin H."/>
        </authorList>
    </citation>
    <scope>NUCLEOTIDE SEQUENCE [LARGE SCALE GENOMIC DNA]</scope>
    <source>
        <strain evidence="6 7">KC615</strain>
    </source>
</reference>
<feature type="compositionally biased region" description="Polar residues" evidence="3">
    <location>
        <begin position="22"/>
        <end position="43"/>
    </location>
</feature>
<dbReference type="SUPFAM" id="SSF51445">
    <property type="entry name" value="(Trans)glycosidases"/>
    <property type="match status" value="1"/>
</dbReference>
<evidence type="ECO:0000256" key="1">
    <source>
        <dbReference type="ARBA" id="ARBA00022801"/>
    </source>
</evidence>
<feature type="domain" description="GH18" evidence="5">
    <location>
        <begin position="66"/>
        <end position="388"/>
    </location>
</feature>
<dbReference type="Gene3D" id="3.10.50.10">
    <property type="match status" value="1"/>
</dbReference>
<feature type="chain" id="PRO_5039148112" evidence="4">
    <location>
        <begin position="21"/>
        <end position="388"/>
    </location>
</feature>
<feature type="region of interest" description="Disordered" evidence="3">
    <location>
        <begin position="22"/>
        <end position="57"/>
    </location>
</feature>
<dbReference type="PROSITE" id="PS51910">
    <property type="entry name" value="GH18_2"/>
    <property type="match status" value="1"/>
</dbReference>
<dbReference type="EMBL" id="WUUL01000004">
    <property type="protein sequence ID" value="MXQ53455.1"/>
    <property type="molecule type" value="Genomic_DNA"/>
</dbReference>
<proteinExistence type="predicted"/>
<organism evidence="6 7">
    <name type="scientific">Shimazuella alba</name>
    <dbReference type="NCBI Taxonomy" id="2690964"/>
    <lineage>
        <taxon>Bacteria</taxon>
        <taxon>Bacillati</taxon>
        <taxon>Bacillota</taxon>
        <taxon>Bacilli</taxon>
        <taxon>Bacillales</taxon>
        <taxon>Thermoactinomycetaceae</taxon>
        <taxon>Shimazuella</taxon>
    </lineage>
</organism>
<dbReference type="InterPro" id="IPR001223">
    <property type="entry name" value="Glyco_hydro18_cat"/>
</dbReference>
<protein>
    <submittedName>
        <fullName evidence="6">Spore gernimation protein</fullName>
    </submittedName>
</protein>
<dbReference type="PANTHER" id="PTHR46066:SF2">
    <property type="entry name" value="CHITINASE DOMAIN-CONTAINING PROTEIN 1"/>
    <property type="match status" value="1"/>
</dbReference>
<dbReference type="GO" id="GO:0016798">
    <property type="term" value="F:hydrolase activity, acting on glycosyl bonds"/>
    <property type="evidence" value="ECO:0007669"/>
    <property type="project" value="UniProtKB-KW"/>
</dbReference>
<dbReference type="InterPro" id="IPR029070">
    <property type="entry name" value="Chitinase_insertion_sf"/>
</dbReference>
<keyword evidence="7" id="KW-1185">Reference proteome</keyword>
<evidence type="ECO:0000313" key="6">
    <source>
        <dbReference type="EMBL" id="MXQ53455.1"/>
    </source>
</evidence>
<gene>
    <name evidence="6" type="ORF">GSM42_06875</name>
</gene>
<dbReference type="SMART" id="SM00636">
    <property type="entry name" value="Glyco_18"/>
    <property type="match status" value="1"/>
</dbReference>
<dbReference type="GO" id="GO:0008061">
    <property type="term" value="F:chitin binding"/>
    <property type="evidence" value="ECO:0007669"/>
    <property type="project" value="InterPro"/>
</dbReference>
<dbReference type="InterPro" id="IPR017853">
    <property type="entry name" value="GH"/>
</dbReference>
<dbReference type="GO" id="GO:0012505">
    <property type="term" value="C:endomembrane system"/>
    <property type="evidence" value="ECO:0007669"/>
    <property type="project" value="TreeGrafter"/>
</dbReference>
<dbReference type="InterPro" id="IPR011583">
    <property type="entry name" value="Chitinase_II/V-like_cat"/>
</dbReference>
<dbReference type="PANTHER" id="PTHR46066">
    <property type="entry name" value="CHITINASE DOMAIN-CONTAINING PROTEIN 1 FAMILY MEMBER"/>
    <property type="match status" value="1"/>
</dbReference>
<evidence type="ECO:0000259" key="5">
    <source>
        <dbReference type="PROSITE" id="PS51910"/>
    </source>
</evidence>
<dbReference type="Pfam" id="PF00704">
    <property type="entry name" value="Glyco_hydro_18"/>
    <property type="match status" value="1"/>
</dbReference>
<dbReference type="AlphaFoldDB" id="A0A6I4VTG2"/>
<evidence type="ECO:0000256" key="4">
    <source>
        <dbReference type="SAM" id="SignalP"/>
    </source>
</evidence>
<evidence type="ECO:0000256" key="2">
    <source>
        <dbReference type="ARBA" id="ARBA00023295"/>
    </source>
</evidence>
<keyword evidence="1" id="KW-0378">Hydrolase</keyword>
<keyword evidence="2" id="KW-0326">Glycosidase</keyword>
<name>A0A6I4VTG2_9BACL</name>
<accession>A0A6I4VTG2</accession>
<dbReference type="InterPro" id="IPR041704">
    <property type="entry name" value="CFLE_GH18"/>
</dbReference>
<evidence type="ECO:0000256" key="3">
    <source>
        <dbReference type="SAM" id="MobiDB-lite"/>
    </source>
</evidence>
<comment type="caution">
    <text evidence="6">The sequence shown here is derived from an EMBL/GenBank/DDBJ whole genome shotgun (WGS) entry which is preliminary data.</text>
</comment>
<dbReference type="RefSeq" id="WP_160800819.1">
    <property type="nucleotide sequence ID" value="NZ_WUUL01000004.1"/>
</dbReference>
<dbReference type="CDD" id="cd02874">
    <property type="entry name" value="GH18_CFLE_spore_hydrolase"/>
    <property type="match status" value="1"/>
</dbReference>
<feature type="signal peptide" evidence="4">
    <location>
        <begin position="1"/>
        <end position="20"/>
    </location>
</feature>
<keyword evidence="4" id="KW-0732">Signal</keyword>
<dbReference type="Proteomes" id="UP000430692">
    <property type="component" value="Unassembled WGS sequence"/>
</dbReference>
<dbReference type="GO" id="GO:0070492">
    <property type="term" value="F:oligosaccharide binding"/>
    <property type="evidence" value="ECO:0007669"/>
    <property type="project" value="TreeGrafter"/>
</dbReference>
<dbReference type="PROSITE" id="PS51257">
    <property type="entry name" value="PROKAR_LIPOPROTEIN"/>
    <property type="match status" value="1"/>
</dbReference>
<dbReference type="GO" id="GO:0005975">
    <property type="term" value="P:carbohydrate metabolic process"/>
    <property type="evidence" value="ECO:0007669"/>
    <property type="project" value="InterPro"/>
</dbReference>
<evidence type="ECO:0000313" key="7">
    <source>
        <dbReference type="Proteomes" id="UP000430692"/>
    </source>
</evidence>